<keyword evidence="2" id="KW-1185">Reference proteome</keyword>
<sequence>MIGGDVVDVWAVGERAGRVDRPAGESLGESGGDVDRLTLARDTLIEIAGDDRGGSVIHCGQPSFEAVEVVQML</sequence>
<accession>A0A1E3RM17</accession>
<proteinExistence type="predicted"/>
<reference evidence="2" key="1">
    <citation type="submission" date="2016-09" db="EMBL/GenBank/DDBJ databases">
        <authorList>
            <person name="Greninger A.L."/>
            <person name="Jerome K.R."/>
            <person name="Mcnair B."/>
            <person name="Wallis C."/>
            <person name="Fang F."/>
        </authorList>
    </citation>
    <scope>NUCLEOTIDE SEQUENCE [LARGE SCALE GENOMIC DNA]</scope>
    <source>
        <strain evidence="2">M6</strain>
    </source>
</reference>
<evidence type="ECO:0000313" key="1">
    <source>
        <dbReference type="EMBL" id="ODQ90909.1"/>
    </source>
</evidence>
<dbReference type="EMBL" id="MIHA01000005">
    <property type="protein sequence ID" value="ODQ90909.1"/>
    <property type="molecule type" value="Genomic_DNA"/>
</dbReference>
<evidence type="ECO:0000313" key="2">
    <source>
        <dbReference type="Proteomes" id="UP000094053"/>
    </source>
</evidence>
<protein>
    <submittedName>
        <fullName evidence="1">Uncharacterized protein</fullName>
    </submittedName>
</protein>
<name>A0A1E3RM17_MYCFV</name>
<organism evidence="1 2">
    <name type="scientific">Mycolicibacterium flavescens</name>
    <name type="common">Mycobacterium flavescens</name>
    <dbReference type="NCBI Taxonomy" id="1776"/>
    <lineage>
        <taxon>Bacteria</taxon>
        <taxon>Bacillati</taxon>
        <taxon>Actinomycetota</taxon>
        <taxon>Actinomycetes</taxon>
        <taxon>Mycobacteriales</taxon>
        <taxon>Mycobacteriaceae</taxon>
        <taxon>Mycolicibacterium</taxon>
    </lineage>
</organism>
<dbReference type="Proteomes" id="UP000094053">
    <property type="component" value="Unassembled WGS sequence"/>
</dbReference>
<comment type="caution">
    <text evidence="1">The sequence shown here is derived from an EMBL/GenBank/DDBJ whole genome shotgun (WGS) entry which is preliminary data.</text>
</comment>
<dbReference type="AlphaFoldDB" id="A0A1E3RM17"/>
<gene>
    <name evidence="1" type="ORF">BHQ18_09385</name>
</gene>